<reference evidence="4 5" key="1">
    <citation type="journal article" date="2021" name="Int. J. Syst. Evol. Microbiol.">
        <title>Reticulibacter mediterranei gen. nov., sp. nov., within the new family Reticulibacteraceae fam. nov., and Ktedonospora formicarum gen. nov., sp. nov., Ktedonobacter robiniae sp. nov., Dictyobacter formicarum sp. nov. and Dictyobacter arantiisoli sp. nov., belonging to the class Ktedonobacteria.</title>
        <authorList>
            <person name="Yabe S."/>
            <person name="Zheng Y."/>
            <person name="Wang C.M."/>
            <person name="Sakai Y."/>
            <person name="Abe K."/>
            <person name="Yokota A."/>
            <person name="Donadio S."/>
            <person name="Cavaletti L."/>
            <person name="Monciardini P."/>
        </authorList>
    </citation>
    <scope>NUCLEOTIDE SEQUENCE [LARGE SCALE GENOMIC DNA]</scope>
    <source>
        <strain evidence="4 5">SOSP1-9</strain>
    </source>
</reference>
<sequence length="334" mass="37066">MRTAPFTVAIAQVAPVYLDCSATVEKACECIVDAGQAGANLIVFPEAFLSGYPVWVWSIPPGEQVLLNELYATFRANAVSIPGDVTDRLCRMAQRARMNVVMGMTECAVEAGDRCCYNTQLYIDALGQIIGKHRSLVLKGAERLIWTPGDGSTFQVYRLPFGTIGGLIGGEHYLPLARHTLYTWGTQFYIATSWEHGELWLATLRHIAREGRVFIIGCNAVLPAAALSERALFKQFPFSDKEEWLHPGGSVIINPEGEIIAGPLLEQEALLYAEIDARQMHGSKWMLDVTGQDARPDIFQLTVHCDTHPLIQIKDRQSRAEEKVSGQRDYISEI</sequence>
<comment type="caution">
    <text evidence="4">The sequence shown here is derived from an EMBL/GenBank/DDBJ whole genome shotgun (WGS) entry which is preliminary data.</text>
</comment>
<evidence type="ECO:0000256" key="1">
    <source>
        <dbReference type="ARBA" id="ARBA00008129"/>
    </source>
</evidence>
<dbReference type="PANTHER" id="PTHR46044">
    <property type="entry name" value="NITRILASE"/>
    <property type="match status" value="1"/>
</dbReference>
<dbReference type="Gene3D" id="3.60.110.10">
    <property type="entry name" value="Carbon-nitrogen hydrolase"/>
    <property type="match status" value="1"/>
</dbReference>
<dbReference type="Proteomes" id="UP000635565">
    <property type="component" value="Unassembled WGS sequence"/>
</dbReference>
<dbReference type="PROSITE" id="PS50263">
    <property type="entry name" value="CN_HYDROLASE"/>
    <property type="match status" value="1"/>
</dbReference>
<proteinExistence type="inferred from homology"/>
<dbReference type="Pfam" id="PF00795">
    <property type="entry name" value="CN_hydrolase"/>
    <property type="match status" value="1"/>
</dbReference>
<evidence type="ECO:0000256" key="2">
    <source>
        <dbReference type="PROSITE-ProRule" id="PRU10139"/>
    </source>
</evidence>
<dbReference type="CDD" id="cd07564">
    <property type="entry name" value="nitrilases_CHs"/>
    <property type="match status" value="1"/>
</dbReference>
<gene>
    <name evidence="4" type="ORF">KSZ_02610</name>
</gene>
<name>A0ABQ3V8N0_9CHLR</name>
<dbReference type="EMBL" id="BNJJ01000001">
    <property type="protein sequence ID" value="GHO82255.1"/>
    <property type="molecule type" value="Genomic_DNA"/>
</dbReference>
<dbReference type="SUPFAM" id="SSF56317">
    <property type="entry name" value="Carbon-nitrogen hydrolase"/>
    <property type="match status" value="1"/>
</dbReference>
<dbReference type="InterPro" id="IPR000132">
    <property type="entry name" value="Nitrilase/CN_hydratase_CS"/>
</dbReference>
<organism evidence="4 5">
    <name type="scientific">Dictyobacter formicarum</name>
    <dbReference type="NCBI Taxonomy" id="2778368"/>
    <lineage>
        <taxon>Bacteria</taxon>
        <taxon>Bacillati</taxon>
        <taxon>Chloroflexota</taxon>
        <taxon>Ktedonobacteria</taxon>
        <taxon>Ktedonobacterales</taxon>
        <taxon>Dictyobacteraceae</taxon>
        <taxon>Dictyobacter</taxon>
    </lineage>
</organism>
<evidence type="ECO:0000313" key="5">
    <source>
        <dbReference type="Proteomes" id="UP000635565"/>
    </source>
</evidence>
<feature type="active site" description="Proton acceptor" evidence="2">
    <location>
        <position position="46"/>
    </location>
</feature>
<feature type="domain" description="CN hydrolase" evidence="3">
    <location>
        <begin position="6"/>
        <end position="277"/>
    </location>
</feature>
<dbReference type="InterPro" id="IPR003010">
    <property type="entry name" value="C-N_Hydrolase"/>
</dbReference>
<dbReference type="PANTHER" id="PTHR46044:SF1">
    <property type="entry name" value="CN HYDROLASE DOMAIN-CONTAINING PROTEIN"/>
    <property type="match status" value="1"/>
</dbReference>
<protein>
    <submittedName>
        <fullName evidence="4">Nitrilase</fullName>
    </submittedName>
</protein>
<keyword evidence="5" id="KW-1185">Reference proteome</keyword>
<comment type="similarity">
    <text evidence="1">Belongs to the carbon-nitrogen hydrolase superfamily. Nitrilase family.</text>
</comment>
<evidence type="ECO:0000259" key="3">
    <source>
        <dbReference type="PROSITE" id="PS50263"/>
    </source>
</evidence>
<accession>A0ABQ3V8N0</accession>
<dbReference type="PROSITE" id="PS00920">
    <property type="entry name" value="NITRIL_CHT_1"/>
    <property type="match status" value="1"/>
</dbReference>
<dbReference type="InterPro" id="IPR044149">
    <property type="entry name" value="Nitrilases_CHs"/>
</dbReference>
<evidence type="ECO:0000313" key="4">
    <source>
        <dbReference type="EMBL" id="GHO82255.1"/>
    </source>
</evidence>
<dbReference type="InterPro" id="IPR036526">
    <property type="entry name" value="C-N_Hydrolase_sf"/>
</dbReference>
<dbReference type="RefSeq" id="WP_201359950.1">
    <property type="nucleotide sequence ID" value="NZ_BNJJ01000001.1"/>
</dbReference>